<dbReference type="Gene3D" id="3.60.21.10">
    <property type="match status" value="1"/>
</dbReference>
<dbReference type="AlphaFoldDB" id="A0A1H4EEH8"/>
<evidence type="ECO:0000256" key="3">
    <source>
        <dbReference type="RuleBase" id="RU362119"/>
    </source>
</evidence>
<name>A0A1H4EEH8_9BACT</name>
<dbReference type="GO" id="GO:0016788">
    <property type="term" value="F:hydrolase activity, acting on ester bonds"/>
    <property type="evidence" value="ECO:0007669"/>
    <property type="project" value="InterPro"/>
</dbReference>
<feature type="domain" description="Calcineurin-like phosphoesterase" evidence="4">
    <location>
        <begin position="35"/>
        <end position="234"/>
    </location>
</feature>
<dbReference type="Pfam" id="PF00149">
    <property type="entry name" value="Metallophos"/>
    <property type="match status" value="1"/>
</dbReference>
<dbReference type="STRING" id="1033731.SAMN05444145_10745"/>
<dbReference type="InterPro" id="IPR036907">
    <property type="entry name" value="5'-Nucleotdase_C_sf"/>
</dbReference>
<proteinExistence type="inferred from homology"/>
<feature type="chain" id="PRO_5010003100" evidence="3">
    <location>
        <begin position="24"/>
        <end position="480"/>
    </location>
</feature>
<evidence type="ECO:0000313" key="6">
    <source>
        <dbReference type="EMBL" id="SEA83128.1"/>
    </source>
</evidence>
<comment type="similarity">
    <text evidence="1 3">Belongs to the 5'-nucleotidase family.</text>
</comment>
<dbReference type="OrthoDB" id="9801679at2"/>
<dbReference type="PROSITE" id="PS00786">
    <property type="entry name" value="5_NUCLEOTIDASE_2"/>
    <property type="match status" value="1"/>
</dbReference>
<dbReference type="PANTHER" id="PTHR11575">
    <property type="entry name" value="5'-NUCLEOTIDASE-RELATED"/>
    <property type="match status" value="1"/>
</dbReference>
<dbReference type="InterPro" id="IPR029052">
    <property type="entry name" value="Metallo-depent_PP-like"/>
</dbReference>
<dbReference type="InterPro" id="IPR006146">
    <property type="entry name" value="5'-Nucleotdase_CS"/>
</dbReference>
<dbReference type="InterPro" id="IPR008334">
    <property type="entry name" value="5'-Nucleotdase_C"/>
</dbReference>
<reference evidence="6 7" key="1">
    <citation type="submission" date="2016-10" db="EMBL/GenBank/DDBJ databases">
        <authorList>
            <person name="de Groot N.N."/>
        </authorList>
    </citation>
    <scope>NUCLEOTIDE SEQUENCE [LARGE SCALE GENOMIC DNA]</scope>
    <source>
        <strain evidence="6 7">DSM 25383</strain>
    </source>
</reference>
<dbReference type="GO" id="GO:0030288">
    <property type="term" value="C:outer membrane-bounded periplasmic space"/>
    <property type="evidence" value="ECO:0007669"/>
    <property type="project" value="TreeGrafter"/>
</dbReference>
<keyword evidence="3" id="KW-0547">Nucleotide-binding</keyword>
<organism evidence="6 7">
    <name type="scientific">Alistipes timonensis JC136</name>
    <dbReference type="NCBI Taxonomy" id="1033731"/>
    <lineage>
        <taxon>Bacteria</taxon>
        <taxon>Pseudomonadati</taxon>
        <taxon>Bacteroidota</taxon>
        <taxon>Bacteroidia</taxon>
        <taxon>Bacteroidales</taxon>
        <taxon>Rikenellaceae</taxon>
        <taxon>Alistipes</taxon>
    </lineage>
</organism>
<dbReference type="PANTHER" id="PTHR11575:SF24">
    <property type="entry name" value="5'-NUCLEOTIDASE"/>
    <property type="match status" value="1"/>
</dbReference>
<dbReference type="GO" id="GO:0009166">
    <property type="term" value="P:nucleotide catabolic process"/>
    <property type="evidence" value="ECO:0007669"/>
    <property type="project" value="InterPro"/>
</dbReference>
<evidence type="ECO:0000313" key="7">
    <source>
        <dbReference type="Proteomes" id="UP000183253"/>
    </source>
</evidence>
<dbReference type="EMBL" id="FNRI01000007">
    <property type="protein sequence ID" value="SEA83128.1"/>
    <property type="molecule type" value="Genomic_DNA"/>
</dbReference>
<keyword evidence="2 3" id="KW-0732">Signal</keyword>
<evidence type="ECO:0000259" key="5">
    <source>
        <dbReference type="Pfam" id="PF02872"/>
    </source>
</evidence>
<feature type="domain" description="5'-Nucleotidase C-terminal" evidence="5">
    <location>
        <begin position="314"/>
        <end position="434"/>
    </location>
</feature>
<evidence type="ECO:0000259" key="4">
    <source>
        <dbReference type="Pfam" id="PF00149"/>
    </source>
</evidence>
<dbReference type="RefSeq" id="WP_010265201.1">
    <property type="nucleotide sequence ID" value="NZ_CAEG01000016.1"/>
</dbReference>
<protein>
    <submittedName>
        <fullName evidence="6">5'-nucleotidase</fullName>
    </submittedName>
</protein>
<accession>A0A1H4EEH8</accession>
<dbReference type="SUPFAM" id="SSF56300">
    <property type="entry name" value="Metallo-dependent phosphatases"/>
    <property type="match status" value="1"/>
</dbReference>
<dbReference type="InterPro" id="IPR006179">
    <property type="entry name" value="5_nucleotidase/apyrase"/>
</dbReference>
<evidence type="ECO:0000256" key="2">
    <source>
        <dbReference type="ARBA" id="ARBA00022729"/>
    </source>
</evidence>
<dbReference type="PROSITE" id="PS51257">
    <property type="entry name" value="PROKAR_LIPOPROTEIN"/>
    <property type="match status" value="1"/>
</dbReference>
<dbReference type="SUPFAM" id="SSF55816">
    <property type="entry name" value="5'-nucleotidase (syn. UDP-sugar hydrolase), C-terminal domain"/>
    <property type="match status" value="1"/>
</dbReference>
<dbReference type="InterPro" id="IPR004843">
    <property type="entry name" value="Calcineurin-like_PHP"/>
</dbReference>
<dbReference type="Gene3D" id="3.90.780.10">
    <property type="entry name" value="5'-Nucleotidase, C-terminal domain"/>
    <property type="match status" value="1"/>
</dbReference>
<gene>
    <name evidence="6" type="ORF">SAMN05444145_10745</name>
</gene>
<keyword evidence="7" id="KW-1185">Reference proteome</keyword>
<dbReference type="GO" id="GO:0046872">
    <property type="term" value="F:metal ion binding"/>
    <property type="evidence" value="ECO:0007669"/>
    <property type="project" value="InterPro"/>
</dbReference>
<feature type="signal peptide" evidence="3">
    <location>
        <begin position="1"/>
        <end position="23"/>
    </location>
</feature>
<evidence type="ECO:0000256" key="1">
    <source>
        <dbReference type="ARBA" id="ARBA00006654"/>
    </source>
</evidence>
<dbReference type="PRINTS" id="PR01607">
    <property type="entry name" value="APYRASEFAMLY"/>
</dbReference>
<sequence length="480" mass="52660">MKNSVDYMKRMFRTLLIVVAAVAAACAPRERTLVVLSTNDMHAKIQRFPQLAAAVGACRDTAQLVVLVDAGDRWTGNAYVDMAATPGMPMIALMNRLGYDVATLGNHEFDHGQAFLGRMIDSMDFEVVCANVVSDTCTFPQLPPYVVIEEDGVRIGFVGVVTNYEGPGHPAGNAASFEGLEFPDPQRMAMKYAAELRPKVDVLVLVSHMGDDRDEELLGKETLFDAVIGGHTHVLRDTVVNGTLLTQTGKNLANVGVTVIKLRGKKVVDIDCRIVPLDGYAPDAAYQAEVDRYYADPQLNKPVGEFAGTADKWGLANWMAGAVADETDADIGFYHIGGVRLDSIPAGGVGLAKIYDLEPFGTEIAVMRMTPADMRRMIVSKYNDEENRKEARRIDLISTTPYVIVTDAQDNALDVRFPKLREGSSYKVAVSDYVYRNYKDLNYTDGGITGIRVADVLLEELEDDSPLTPDNKPRQAVRRK</sequence>
<keyword evidence="3" id="KW-0378">Hydrolase</keyword>
<dbReference type="Pfam" id="PF02872">
    <property type="entry name" value="5_nucleotid_C"/>
    <property type="match status" value="1"/>
</dbReference>
<dbReference type="GO" id="GO:0000166">
    <property type="term" value="F:nucleotide binding"/>
    <property type="evidence" value="ECO:0007669"/>
    <property type="project" value="UniProtKB-KW"/>
</dbReference>
<dbReference type="CDD" id="cd00845">
    <property type="entry name" value="MPP_UshA_N_like"/>
    <property type="match status" value="1"/>
</dbReference>
<dbReference type="Proteomes" id="UP000183253">
    <property type="component" value="Unassembled WGS sequence"/>
</dbReference>